<feature type="domain" description="Fibrinogen C-terminal" evidence="3">
    <location>
        <begin position="1"/>
        <end position="229"/>
    </location>
</feature>
<feature type="signal peptide" evidence="2">
    <location>
        <begin position="1"/>
        <end position="23"/>
    </location>
</feature>
<evidence type="ECO:0000313" key="4">
    <source>
        <dbReference type="Ensembl" id="ENSLLEP00000012075.1"/>
    </source>
</evidence>
<dbReference type="InterPro" id="IPR014716">
    <property type="entry name" value="Fibrinogen_a/b/g_C_1"/>
</dbReference>
<dbReference type="Gene3D" id="3.90.215.10">
    <property type="entry name" value="Gamma Fibrinogen, chain A, domain 1"/>
    <property type="match status" value="1"/>
</dbReference>
<evidence type="ECO:0000313" key="5">
    <source>
        <dbReference type="Proteomes" id="UP000694569"/>
    </source>
</evidence>
<dbReference type="SUPFAM" id="SSF56496">
    <property type="entry name" value="Fibrinogen C-terminal domain-like"/>
    <property type="match status" value="1"/>
</dbReference>
<dbReference type="Ensembl" id="ENSLLET00000012554.1">
    <property type="protein sequence ID" value="ENSLLEP00000012075.1"/>
    <property type="gene ID" value="ENSLLEG00000007684.1"/>
</dbReference>
<dbReference type="OrthoDB" id="7940501at2759"/>
<dbReference type="Proteomes" id="UP000694569">
    <property type="component" value="Unplaced"/>
</dbReference>
<dbReference type="InterPro" id="IPR020837">
    <property type="entry name" value="Fibrinogen_CS"/>
</dbReference>
<reference evidence="4" key="2">
    <citation type="submission" date="2025-09" db="UniProtKB">
        <authorList>
            <consortium name="Ensembl"/>
        </authorList>
    </citation>
    <scope>IDENTIFICATION</scope>
</reference>
<dbReference type="AlphaFoldDB" id="A0A8C5MC17"/>
<dbReference type="InterPro" id="IPR002181">
    <property type="entry name" value="Fibrinogen_a/b/g_C_dom"/>
</dbReference>
<reference evidence="4" key="1">
    <citation type="submission" date="2025-08" db="UniProtKB">
        <authorList>
            <consortium name="Ensembl"/>
        </authorList>
    </citation>
    <scope>IDENTIFICATION</scope>
</reference>
<proteinExistence type="predicted"/>
<dbReference type="PANTHER" id="PTHR19143:SF447">
    <property type="entry name" value="ANGIOPOIETIN 4 ISOFORM X2"/>
    <property type="match status" value="1"/>
</dbReference>
<protein>
    <recommendedName>
        <fullName evidence="3">Fibrinogen C-terminal domain-containing protein</fullName>
    </recommendedName>
</protein>
<evidence type="ECO:0000256" key="1">
    <source>
        <dbReference type="ARBA" id="ARBA00023157"/>
    </source>
</evidence>
<dbReference type="GO" id="GO:0005615">
    <property type="term" value="C:extracellular space"/>
    <property type="evidence" value="ECO:0007669"/>
    <property type="project" value="TreeGrafter"/>
</dbReference>
<feature type="chain" id="PRO_5034094687" description="Fibrinogen C-terminal domain-containing protein" evidence="2">
    <location>
        <begin position="24"/>
        <end position="229"/>
    </location>
</feature>
<keyword evidence="1" id="KW-1015">Disulfide bond</keyword>
<dbReference type="InterPro" id="IPR036056">
    <property type="entry name" value="Fibrinogen-like_C"/>
</dbReference>
<dbReference type="PROSITE" id="PS00514">
    <property type="entry name" value="FIBRINOGEN_C_1"/>
    <property type="match status" value="1"/>
</dbReference>
<organism evidence="4 5">
    <name type="scientific">Leptobrachium leishanense</name>
    <name type="common">Leishan spiny toad</name>
    <dbReference type="NCBI Taxonomy" id="445787"/>
    <lineage>
        <taxon>Eukaryota</taxon>
        <taxon>Metazoa</taxon>
        <taxon>Chordata</taxon>
        <taxon>Craniata</taxon>
        <taxon>Vertebrata</taxon>
        <taxon>Euteleostomi</taxon>
        <taxon>Amphibia</taxon>
        <taxon>Batrachia</taxon>
        <taxon>Anura</taxon>
        <taxon>Pelobatoidea</taxon>
        <taxon>Megophryidae</taxon>
        <taxon>Leptobrachium</taxon>
    </lineage>
</organism>
<dbReference type="InterPro" id="IPR050373">
    <property type="entry name" value="Fibrinogen_C-term_domain"/>
</dbReference>
<dbReference type="PANTHER" id="PTHR19143">
    <property type="entry name" value="FIBRINOGEN/TENASCIN/ANGIOPOEITIN"/>
    <property type="match status" value="1"/>
</dbReference>
<dbReference type="PROSITE" id="PS51406">
    <property type="entry name" value="FIBRINOGEN_C_2"/>
    <property type="match status" value="1"/>
</dbReference>
<evidence type="ECO:0000259" key="3">
    <source>
        <dbReference type="PROSITE" id="PS51406"/>
    </source>
</evidence>
<dbReference type="Pfam" id="PF00147">
    <property type="entry name" value="Fibrinogen_C"/>
    <property type="match status" value="1"/>
</dbReference>
<dbReference type="SMART" id="SM00186">
    <property type="entry name" value="FBG"/>
    <property type="match status" value="1"/>
</dbReference>
<dbReference type="GeneTree" id="ENSGT00940000164836"/>
<evidence type="ECO:0000256" key="2">
    <source>
        <dbReference type="SAM" id="SignalP"/>
    </source>
</evidence>
<keyword evidence="5" id="KW-1185">Reference proteome</keyword>
<accession>A0A8C5MC17</accession>
<sequence>MICFLAVCIFCFVILCINGTMSAFVLQVFCEMSRLDGRTVIQKHNGNNSLAFDRIWNDYKDGFGNLTGEHWLGLDKMYLLTNQPCRCTMLNISLGAFSGELAYAYYDSFSVGHANISYKISLGKYTGSAGDALRGLDDKDIDNNVEGSLFSTQDKDNDNCSPCLRGDVLFSSCARDFGSGWWFNKCAVSNLNGKWRPQTNSIGWRAAVSWKKWKDNESLKFSVMYVINQ</sequence>
<name>A0A8C5MC17_9ANUR</name>
<keyword evidence="2" id="KW-0732">Signal</keyword>